<gene>
    <name evidence="9" type="ORF">TeGR_g2595</name>
</gene>
<keyword evidence="6" id="KW-0547">Nucleotide-binding</keyword>
<accession>A0ABQ6M555</accession>
<keyword evidence="6" id="KW-0378">Hydrolase</keyword>
<feature type="transmembrane region" description="Helical" evidence="7">
    <location>
        <begin position="496"/>
        <end position="516"/>
    </location>
</feature>
<protein>
    <recommendedName>
        <fullName evidence="8">G-protein coupled receptors family 3 profile domain-containing protein</fullName>
    </recommendedName>
</protein>
<dbReference type="PROSITE" id="PS50259">
    <property type="entry name" value="G_PROTEIN_RECEP_F3_4"/>
    <property type="match status" value="1"/>
</dbReference>
<evidence type="ECO:0000256" key="7">
    <source>
        <dbReference type="SAM" id="Phobius"/>
    </source>
</evidence>
<name>A0ABQ6M555_9STRA</name>
<evidence type="ECO:0000256" key="6">
    <source>
        <dbReference type="RuleBase" id="RU362119"/>
    </source>
</evidence>
<evidence type="ECO:0000256" key="4">
    <source>
        <dbReference type="ARBA" id="ARBA00022989"/>
    </source>
</evidence>
<keyword evidence="3 7" id="KW-0812">Transmembrane</keyword>
<dbReference type="InterPro" id="IPR017978">
    <property type="entry name" value="GPCR_3_C"/>
</dbReference>
<evidence type="ECO:0000256" key="2">
    <source>
        <dbReference type="ARBA" id="ARBA00006654"/>
    </source>
</evidence>
<dbReference type="InterPro" id="IPR036907">
    <property type="entry name" value="5'-Nucleotdase_C_sf"/>
</dbReference>
<sequence length="648" mass="69630">PPPPPRVRAEVAYLEANFKSVVEGSTTVYLDGSKEVIDFDVAESGTDDMTACAKNADTNEYSDDACCLDGGTCFAAEHFWSVWGCRHGDCPMGRIASDALLMQCTDCAIAFTNGGSVKASLDVGDITKAHLIGVFPYQNTLATANMQGSDIMNVLEFSLNEYLPNDGEGKFLQVAGMRYAWNPLMPDGEKVVSAQICSIWDRTVSDENPTGGKCVGDWNALDAQMYYKIGTNNYIFAGGDGFDFSKAQAPINIFGEQMEVVLQNYIKATSPFAPEFGHESTTCTGEVNDYNDRWGDGGEALSVLAGNEDLHCGADCQACRIVRTSGETELTCPVVDPLFCGEYSGVFIQDLSATSGVCGAKSCSGFGNCNNETLACECKQVTKEDFGADGDEYVIDSGSGEDVCGAGFSMFKGDSCEIERTEWEFGSAPLIFILAAANVICSLGAIAWYKMNGKCAVIRLSQPLFHTISAQGGVVAGVGTILLLPDRNSSTECGVGLTVTGAGLMLLYGAIFAKTTRIDALMNNKRLKRVKISDMDIVMKIAVMVVGEIVAIVALLLIAPVQPTVQPFTDSWKYRVTCSAGDKTDMWVMVQTIIMFGLLGYGCYLAYRVRNVKGVMNEAMSIMASLYSSFLIGIIAIFVIMNSMKNNP</sequence>
<keyword evidence="10" id="KW-1185">Reference proteome</keyword>
<feature type="non-terminal residue" evidence="9">
    <location>
        <position position="648"/>
    </location>
</feature>
<evidence type="ECO:0000313" key="10">
    <source>
        <dbReference type="Proteomes" id="UP001165060"/>
    </source>
</evidence>
<keyword evidence="5 7" id="KW-0472">Membrane</keyword>
<reference evidence="9 10" key="1">
    <citation type="journal article" date="2023" name="Commun. Biol.">
        <title>Genome analysis of Parmales, the sister group of diatoms, reveals the evolutionary specialization of diatoms from phago-mixotrophs to photoautotrophs.</title>
        <authorList>
            <person name="Ban H."/>
            <person name="Sato S."/>
            <person name="Yoshikawa S."/>
            <person name="Yamada K."/>
            <person name="Nakamura Y."/>
            <person name="Ichinomiya M."/>
            <person name="Sato N."/>
            <person name="Blanc-Mathieu R."/>
            <person name="Endo H."/>
            <person name="Kuwata A."/>
            <person name="Ogata H."/>
        </authorList>
    </citation>
    <scope>NUCLEOTIDE SEQUENCE [LARGE SCALE GENOMIC DNA]</scope>
</reference>
<feature type="transmembrane region" description="Helical" evidence="7">
    <location>
        <begin position="463"/>
        <end position="484"/>
    </location>
</feature>
<evidence type="ECO:0000256" key="3">
    <source>
        <dbReference type="ARBA" id="ARBA00022692"/>
    </source>
</evidence>
<dbReference type="PANTHER" id="PTHR11575:SF24">
    <property type="entry name" value="5'-NUCLEOTIDASE"/>
    <property type="match status" value="1"/>
</dbReference>
<dbReference type="Gene3D" id="3.90.780.10">
    <property type="entry name" value="5'-Nucleotidase, C-terminal domain"/>
    <property type="match status" value="1"/>
</dbReference>
<feature type="domain" description="G-protein coupled receptors family 3 profile" evidence="8">
    <location>
        <begin position="482"/>
        <end position="648"/>
    </location>
</feature>
<dbReference type="EMBL" id="BRYB01005035">
    <property type="protein sequence ID" value="GMI19589.1"/>
    <property type="molecule type" value="Genomic_DNA"/>
</dbReference>
<evidence type="ECO:0000259" key="8">
    <source>
        <dbReference type="PROSITE" id="PS50259"/>
    </source>
</evidence>
<dbReference type="InterPro" id="IPR008334">
    <property type="entry name" value="5'-Nucleotdase_C"/>
</dbReference>
<comment type="caution">
    <text evidence="9">The sequence shown here is derived from an EMBL/GenBank/DDBJ whole genome shotgun (WGS) entry which is preliminary data.</text>
</comment>
<dbReference type="SUPFAM" id="SSF55816">
    <property type="entry name" value="5'-nucleotidase (syn. UDP-sugar hydrolase), C-terminal domain"/>
    <property type="match status" value="1"/>
</dbReference>
<keyword evidence="4 7" id="KW-1133">Transmembrane helix</keyword>
<comment type="subcellular location">
    <subcellularLocation>
        <location evidence="1">Membrane</location>
        <topology evidence="1">Multi-pass membrane protein</topology>
    </subcellularLocation>
</comment>
<comment type="similarity">
    <text evidence="2 6">Belongs to the 5'-nucleotidase family.</text>
</comment>
<feature type="transmembrane region" description="Helical" evidence="7">
    <location>
        <begin position="586"/>
        <end position="607"/>
    </location>
</feature>
<dbReference type="Pfam" id="PF00003">
    <property type="entry name" value="7tm_3"/>
    <property type="match status" value="1"/>
</dbReference>
<dbReference type="Pfam" id="PF02872">
    <property type="entry name" value="5_nucleotid_C"/>
    <property type="match status" value="1"/>
</dbReference>
<evidence type="ECO:0000313" key="9">
    <source>
        <dbReference type="EMBL" id="GMI19589.1"/>
    </source>
</evidence>
<evidence type="ECO:0000256" key="1">
    <source>
        <dbReference type="ARBA" id="ARBA00004141"/>
    </source>
</evidence>
<feature type="transmembrane region" description="Helical" evidence="7">
    <location>
        <begin position="430"/>
        <end position="451"/>
    </location>
</feature>
<evidence type="ECO:0000256" key="5">
    <source>
        <dbReference type="ARBA" id="ARBA00023136"/>
    </source>
</evidence>
<proteinExistence type="inferred from homology"/>
<dbReference type="PRINTS" id="PR01607">
    <property type="entry name" value="APYRASEFAMLY"/>
</dbReference>
<dbReference type="InterPro" id="IPR006179">
    <property type="entry name" value="5_nucleotidase/apyrase"/>
</dbReference>
<feature type="transmembrane region" description="Helical" evidence="7">
    <location>
        <begin position="619"/>
        <end position="641"/>
    </location>
</feature>
<dbReference type="Proteomes" id="UP001165060">
    <property type="component" value="Unassembled WGS sequence"/>
</dbReference>
<organism evidence="9 10">
    <name type="scientific">Tetraparma gracilis</name>
    <dbReference type="NCBI Taxonomy" id="2962635"/>
    <lineage>
        <taxon>Eukaryota</taxon>
        <taxon>Sar</taxon>
        <taxon>Stramenopiles</taxon>
        <taxon>Ochrophyta</taxon>
        <taxon>Bolidophyceae</taxon>
        <taxon>Parmales</taxon>
        <taxon>Triparmaceae</taxon>
        <taxon>Tetraparma</taxon>
    </lineage>
</organism>
<feature type="transmembrane region" description="Helical" evidence="7">
    <location>
        <begin position="537"/>
        <end position="559"/>
    </location>
</feature>
<dbReference type="PANTHER" id="PTHR11575">
    <property type="entry name" value="5'-NUCLEOTIDASE-RELATED"/>
    <property type="match status" value="1"/>
</dbReference>
<feature type="non-terminal residue" evidence="9">
    <location>
        <position position="1"/>
    </location>
</feature>